<evidence type="ECO:0000256" key="5">
    <source>
        <dbReference type="ARBA" id="ARBA00022840"/>
    </source>
</evidence>
<evidence type="ECO:0000259" key="7">
    <source>
        <dbReference type="Pfam" id="PF07005"/>
    </source>
</evidence>
<dbReference type="Pfam" id="PF17042">
    <property type="entry name" value="NBD_C"/>
    <property type="match status" value="1"/>
</dbReference>
<dbReference type="SUPFAM" id="SSF142764">
    <property type="entry name" value="YgbK-like"/>
    <property type="match status" value="2"/>
</dbReference>
<dbReference type="InterPro" id="IPR010737">
    <property type="entry name" value="4-carb_acid_sugar_kinase_N"/>
</dbReference>
<dbReference type="OrthoDB" id="191465at2"/>
<protein>
    <submittedName>
        <fullName evidence="9">Four-carbon acid sugar kinase family protein</fullName>
    </submittedName>
</protein>
<keyword evidence="3" id="KW-0547">Nucleotide-binding</keyword>
<dbReference type="InterPro" id="IPR031475">
    <property type="entry name" value="NBD_C"/>
</dbReference>
<dbReference type="Gene3D" id="3.40.980.20">
    <property type="entry name" value="Four-carbon acid sugar kinase, nucleotide binding domain"/>
    <property type="match status" value="1"/>
</dbReference>
<dbReference type="Gene3D" id="3.40.50.10840">
    <property type="entry name" value="Putative sugar-binding, N-terminal domain"/>
    <property type="match status" value="1"/>
</dbReference>
<dbReference type="GO" id="GO:0016301">
    <property type="term" value="F:kinase activity"/>
    <property type="evidence" value="ECO:0007669"/>
    <property type="project" value="UniProtKB-KW"/>
</dbReference>
<keyword evidence="6" id="KW-0119">Carbohydrate metabolism</keyword>
<evidence type="ECO:0000256" key="2">
    <source>
        <dbReference type="ARBA" id="ARBA00022679"/>
    </source>
</evidence>
<dbReference type="Proteomes" id="UP000293342">
    <property type="component" value="Unassembled WGS sequence"/>
</dbReference>
<dbReference type="InterPro" id="IPR042213">
    <property type="entry name" value="NBD_C_sf"/>
</dbReference>
<comment type="similarity">
    <text evidence="1">Belongs to the four-carbon acid sugar kinase family.</text>
</comment>
<feature type="domain" description="Four-carbon acid sugar kinase nucleotide binding" evidence="8">
    <location>
        <begin position="318"/>
        <end position="477"/>
    </location>
</feature>
<dbReference type="RefSeq" id="WP_131518609.1">
    <property type="nucleotide sequence ID" value="NZ_SJKD01000012.1"/>
</dbReference>
<dbReference type="GO" id="GO:0005524">
    <property type="term" value="F:ATP binding"/>
    <property type="evidence" value="ECO:0007669"/>
    <property type="project" value="UniProtKB-KW"/>
</dbReference>
<feature type="domain" description="Four-carbon acid sugar kinase N-terminal" evidence="7">
    <location>
        <begin position="5"/>
        <end position="236"/>
    </location>
</feature>
<evidence type="ECO:0000313" key="10">
    <source>
        <dbReference type="Proteomes" id="UP000293342"/>
    </source>
</evidence>
<accession>A0A4R0J8G3</accession>
<organism evidence="9 10">
    <name type="scientific">Kribbella capetownensis</name>
    <dbReference type="NCBI Taxonomy" id="1572659"/>
    <lineage>
        <taxon>Bacteria</taxon>
        <taxon>Bacillati</taxon>
        <taxon>Actinomycetota</taxon>
        <taxon>Actinomycetes</taxon>
        <taxon>Propionibacteriales</taxon>
        <taxon>Kribbellaceae</taxon>
        <taxon>Kribbella</taxon>
    </lineage>
</organism>
<dbReference type="Pfam" id="PF07005">
    <property type="entry name" value="SBD_N"/>
    <property type="match status" value="1"/>
</dbReference>
<proteinExistence type="inferred from homology"/>
<reference evidence="9 10" key="1">
    <citation type="submission" date="2019-02" db="EMBL/GenBank/DDBJ databases">
        <title>Kribbella capetownensis sp. nov. and Kribbella speibonae sp. nov., isolated from soil.</title>
        <authorList>
            <person name="Curtis S.M."/>
            <person name="Norton I."/>
            <person name="Everest G.J."/>
            <person name="Meyers P.R."/>
        </authorList>
    </citation>
    <scope>NUCLEOTIDE SEQUENCE [LARGE SCALE GENOMIC DNA]</scope>
    <source>
        <strain evidence="9 10">YM53</strain>
    </source>
</reference>
<dbReference type="InterPro" id="IPR037051">
    <property type="entry name" value="4-carb_acid_sugar_kinase_N_sf"/>
</dbReference>
<name>A0A4R0J8G3_9ACTN</name>
<keyword evidence="4 9" id="KW-0418">Kinase</keyword>
<comment type="caution">
    <text evidence="9">The sequence shown here is derived from an EMBL/GenBank/DDBJ whole genome shotgun (WGS) entry which is preliminary data.</text>
</comment>
<keyword evidence="5" id="KW-0067">ATP-binding</keyword>
<evidence type="ECO:0000256" key="6">
    <source>
        <dbReference type="ARBA" id="ARBA00023277"/>
    </source>
</evidence>
<sequence>MVEVAFYGDDFTGSTDALAQFTRLGFRGVLLVTMPAWDELQALARQYDVIGVAGIARSLPPDEQEAEIRPILQALRNLGPRFVQYKVCSTADSSPTVGSIGRALEVGRSIFGPAVVPILIAQPDLGRYTVFSHHFAAEAGTTHRLDRQPTMSSHPATPMHESDLRVHLANQTNLQIGALHLPSYPDLPTHDTHSTYDALVLDALTDADLQSIARTILTPPTTPAFAIGSGGLSRALALALTDPPSTHDRAGMERLGHADLVDRERRDADVVLATPTGETSNYTEASPALPCDRPDLNAAASVLAPPQLTTTPPANQVLVVSGSQSPRTAEQIAHAVAAGWRSLPLTYPPAAVSDGSPAVATEAVRALNAGAPGVVVHTGEATGQATGELLGAFSKDLAAVVRQVVHTTQVRRVVVAGGDTSGRILRELGLTGLEPFPTTPSDLSHGLALCTAIAADPQLNGLHFLLKGGQIGDPNLFDSLRHI</sequence>
<evidence type="ECO:0000256" key="3">
    <source>
        <dbReference type="ARBA" id="ARBA00022741"/>
    </source>
</evidence>
<gene>
    <name evidence="9" type="ORF">E0H75_38220</name>
</gene>
<keyword evidence="2" id="KW-0808">Transferase</keyword>
<keyword evidence="10" id="KW-1185">Reference proteome</keyword>
<evidence type="ECO:0000256" key="1">
    <source>
        <dbReference type="ARBA" id="ARBA00005715"/>
    </source>
</evidence>
<evidence type="ECO:0000313" key="9">
    <source>
        <dbReference type="EMBL" id="TCC42851.1"/>
    </source>
</evidence>
<evidence type="ECO:0000256" key="4">
    <source>
        <dbReference type="ARBA" id="ARBA00022777"/>
    </source>
</evidence>
<dbReference type="EMBL" id="SJKD01000012">
    <property type="protein sequence ID" value="TCC42851.1"/>
    <property type="molecule type" value="Genomic_DNA"/>
</dbReference>
<dbReference type="AlphaFoldDB" id="A0A4R0J8G3"/>
<evidence type="ECO:0000259" key="8">
    <source>
        <dbReference type="Pfam" id="PF17042"/>
    </source>
</evidence>